<evidence type="ECO:0000313" key="2">
    <source>
        <dbReference type="EMBL" id="SCM73703.1"/>
    </source>
</evidence>
<gene>
    <name evidence="2" type="ORF">KL86DES1_21470</name>
</gene>
<dbReference type="EMBL" id="FMJC01000002">
    <property type="protein sequence ID" value="SCM73703.1"/>
    <property type="molecule type" value="Genomic_DNA"/>
</dbReference>
<dbReference type="RefSeq" id="WP_179980810.1">
    <property type="nucleotide sequence ID" value="NZ_LT608333.1"/>
</dbReference>
<dbReference type="Pfam" id="PF09848">
    <property type="entry name" value="SLFN-g3_helicase"/>
    <property type="match status" value="1"/>
</dbReference>
<evidence type="ECO:0000259" key="1">
    <source>
        <dbReference type="Pfam" id="PF09848"/>
    </source>
</evidence>
<sequence length="660" mass="74845">MKQLGRAFYHSSIANFISESRSNILGVLAENNHFELSQEQRSAWLSEINILQQTLQPYTGYILFEYVIPRMGKRADVILLIQQSIFVVEFKVGSHRFDKQASDQVMDYALDLKNFHAGSQHRNIYPILIATSGTPLTEQKIVLSDDGVCATLFGTPENLANLLWRCLAEECDDSITWQKVWASSGYHPTPTIIEAAQALYAGHSVAEISRSDAGTINLSQTTEAVKAIINQAMTQHRKSICFITGVPGAGKTLAGLNIASAWQDPKNQQHAVFLSGNGPLVSILREALSRDEHERTKQSGLKKNKKECERETAAFIQNIHHFRDDMLRSDDAPIEHVVIFDEAQRAWDKEQASSFMQRKRGLADFSISEPEFLLSAMDRHQDWAVIICLIGGGQEINTGEGGIGEWYQALRDRFTGWQVWVSPNLTDSEYLIGTSGKTLLDIKSKEWKPELHLATSVRSFRSEKVSTLVKSLLDINQTEAQLLLSEISDKYPLVLTRDLDVARHWLKSHARGTERYGIIASSGAQRLRPLGIDVKSSIDEISWFLNNKGDVRSSYYTEVVATEFHIQGLELDWTALVWDADLRFINGNWEYWQFRGSSWQAIRSEPNQRYLKNAYRVLLTRARQGMIIVVPKGNDNDHTRPLKFYDETYNYLSELGIKEI</sequence>
<dbReference type="AlphaFoldDB" id="A0A212L7Z0"/>
<protein>
    <recommendedName>
        <fullName evidence="1">Schlafen group 3-like DNA/RNA helicase domain-containing protein</fullName>
    </recommendedName>
</protein>
<proteinExistence type="predicted"/>
<dbReference type="InterPro" id="IPR027417">
    <property type="entry name" value="P-loop_NTPase"/>
</dbReference>
<dbReference type="InterPro" id="IPR018647">
    <property type="entry name" value="SLFN_3-like_DNA/RNA_helicase"/>
</dbReference>
<dbReference type="Gene3D" id="3.40.50.300">
    <property type="entry name" value="P-loop containing nucleotide triphosphate hydrolases"/>
    <property type="match status" value="1"/>
</dbReference>
<organism evidence="2">
    <name type="scientific">uncultured Desulfovibrio sp</name>
    <dbReference type="NCBI Taxonomy" id="167968"/>
    <lineage>
        <taxon>Bacteria</taxon>
        <taxon>Pseudomonadati</taxon>
        <taxon>Thermodesulfobacteriota</taxon>
        <taxon>Desulfovibrionia</taxon>
        <taxon>Desulfovibrionales</taxon>
        <taxon>Desulfovibrionaceae</taxon>
        <taxon>Desulfovibrio</taxon>
        <taxon>environmental samples</taxon>
    </lineage>
</organism>
<feature type="domain" description="Schlafen group 3-like DNA/RNA helicase" evidence="1">
    <location>
        <begin position="238"/>
        <end position="631"/>
    </location>
</feature>
<reference evidence="2" key="1">
    <citation type="submission" date="2016-08" db="EMBL/GenBank/DDBJ databases">
        <authorList>
            <person name="Seilhamer J.J."/>
        </authorList>
    </citation>
    <scope>NUCLEOTIDE SEQUENCE</scope>
    <source>
        <strain evidence="2">86-1</strain>
    </source>
</reference>
<name>A0A212L7Z0_9BACT</name>
<accession>A0A212L7Z0</accession>
<dbReference type="SUPFAM" id="SSF52540">
    <property type="entry name" value="P-loop containing nucleoside triphosphate hydrolases"/>
    <property type="match status" value="1"/>
</dbReference>